<dbReference type="PRINTS" id="PR00038">
    <property type="entry name" value="HTHLUXR"/>
</dbReference>
<reference evidence="7 8" key="2">
    <citation type="journal article" date="2017" name="Int. J. Syst. Evol. Microbiol.">
        <title>Gordonia phthalatica sp. nov., a di-n-butyl phthalate-degrading bacterium isolated from activated sludge.</title>
        <authorList>
            <person name="Jin D."/>
            <person name="Kong X."/>
            <person name="Jia M."/>
            <person name="Yu X."/>
            <person name="Wang X."/>
            <person name="Zhuang X."/>
            <person name="Deng Y."/>
            <person name="Bai Z."/>
        </authorList>
    </citation>
    <scope>NUCLEOTIDE SEQUENCE [LARGE SCALE GENOMIC DNA]</scope>
    <source>
        <strain evidence="7 8">QH-11</strain>
    </source>
</reference>
<keyword evidence="3" id="KW-0804">Transcription</keyword>
<proteinExistence type="predicted"/>
<dbReference type="SUPFAM" id="SSF52172">
    <property type="entry name" value="CheY-like"/>
    <property type="match status" value="1"/>
</dbReference>
<name>A0A0N9N9J7_9ACTN</name>
<evidence type="ECO:0000256" key="4">
    <source>
        <dbReference type="PROSITE-ProRule" id="PRU00169"/>
    </source>
</evidence>
<dbReference type="CDD" id="cd06170">
    <property type="entry name" value="LuxR_C_like"/>
    <property type="match status" value="1"/>
</dbReference>
<gene>
    <name evidence="7" type="ORF">ACH46_10975</name>
</gene>
<evidence type="ECO:0000313" key="7">
    <source>
        <dbReference type="EMBL" id="ALG84921.1"/>
    </source>
</evidence>
<dbReference type="InterPro" id="IPR011006">
    <property type="entry name" value="CheY-like_superfamily"/>
</dbReference>
<dbReference type="Proteomes" id="UP000063789">
    <property type="component" value="Chromosome"/>
</dbReference>
<feature type="domain" description="HTH luxR-type" evidence="5">
    <location>
        <begin position="141"/>
        <end position="206"/>
    </location>
</feature>
<dbReference type="PANTHER" id="PTHR43214">
    <property type="entry name" value="TWO-COMPONENT RESPONSE REGULATOR"/>
    <property type="match status" value="1"/>
</dbReference>
<dbReference type="InterPro" id="IPR016032">
    <property type="entry name" value="Sig_transdc_resp-reg_C-effctor"/>
</dbReference>
<dbReference type="SUPFAM" id="SSF46894">
    <property type="entry name" value="C-terminal effector domain of the bipartite response regulators"/>
    <property type="match status" value="1"/>
</dbReference>
<dbReference type="AlphaFoldDB" id="A0A0N9N9J7"/>
<evidence type="ECO:0000256" key="1">
    <source>
        <dbReference type="ARBA" id="ARBA00023015"/>
    </source>
</evidence>
<protein>
    <submittedName>
        <fullName evidence="7">LuxR family transcriptional regulator</fullName>
    </submittedName>
</protein>
<dbReference type="OrthoDB" id="9816529at2"/>
<dbReference type="EMBL" id="CP011853">
    <property type="protein sequence ID" value="ALG84921.1"/>
    <property type="molecule type" value="Genomic_DNA"/>
</dbReference>
<evidence type="ECO:0000259" key="6">
    <source>
        <dbReference type="PROSITE" id="PS50110"/>
    </source>
</evidence>
<sequence>MIVDVTPLVLALIDDYEVVVEGLASMMRSYQDRIRIVELDANATVATPVDIALYDSFANPQGDSPQVRELAANPNVAKTVVYTWKFDQRSITRALANGADGYVAKSLAAAELVTALESIHRGEQRVHPTGRASRKVVAGDWPGREEGLTHREAEMLALITQGLSNEMIAERTALSINSVKTHIRSCYRRIGVTTRTQAVLWGVDHGFLPDRSRRSGDDV</sequence>
<feature type="domain" description="Response regulatory" evidence="6">
    <location>
        <begin position="9"/>
        <end position="120"/>
    </location>
</feature>
<dbReference type="PATRIC" id="fig|1136941.3.peg.2240"/>
<dbReference type="InterPro" id="IPR039420">
    <property type="entry name" value="WalR-like"/>
</dbReference>
<accession>A0A0N9N9J7</accession>
<organism evidence="7 8">
    <name type="scientific">Gordonia phthalatica</name>
    <dbReference type="NCBI Taxonomy" id="1136941"/>
    <lineage>
        <taxon>Bacteria</taxon>
        <taxon>Bacillati</taxon>
        <taxon>Actinomycetota</taxon>
        <taxon>Actinomycetes</taxon>
        <taxon>Mycobacteriales</taxon>
        <taxon>Gordoniaceae</taxon>
        <taxon>Gordonia</taxon>
    </lineage>
</organism>
<dbReference type="InterPro" id="IPR000792">
    <property type="entry name" value="Tscrpt_reg_LuxR_C"/>
</dbReference>
<dbReference type="GO" id="GO:0000160">
    <property type="term" value="P:phosphorelay signal transduction system"/>
    <property type="evidence" value="ECO:0007669"/>
    <property type="project" value="InterPro"/>
</dbReference>
<keyword evidence="4" id="KW-0597">Phosphoprotein</keyword>
<dbReference type="GO" id="GO:0006355">
    <property type="term" value="P:regulation of DNA-templated transcription"/>
    <property type="evidence" value="ECO:0007669"/>
    <property type="project" value="InterPro"/>
</dbReference>
<dbReference type="GO" id="GO:0003677">
    <property type="term" value="F:DNA binding"/>
    <property type="evidence" value="ECO:0007669"/>
    <property type="project" value="UniProtKB-KW"/>
</dbReference>
<keyword evidence="8" id="KW-1185">Reference proteome</keyword>
<dbReference type="PROSITE" id="PS50110">
    <property type="entry name" value="RESPONSE_REGULATORY"/>
    <property type="match status" value="1"/>
</dbReference>
<dbReference type="Gene3D" id="3.40.50.2300">
    <property type="match status" value="1"/>
</dbReference>
<evidence type="ECO:0000313" key="8">
    <source>
        <dbReference type="Proteomes" id="UP000063789"/>
    </source>
</evidence>
<dbReference type="Pfam" id="PF00196">
    <property type="entry name" value="GerE"/>
    <property type="match status" value="1"/>
</dbReference>
<dbReference type="InterPro" id="IPR001789">
    <property type="entry name" value="Sig_transdc_resp-reg_receiver"/>
</dbReference>
<dbReference type="STRING" id="1136941.ACH46_10975"/>
<dbReference type="PANTHER" id="PTHR43214:SF41">
    <property type="entry name" value="NITRATE_NITRITE RESPONSE REGULATOR PROTEIN NARP"/>
    <property type="match status" value="1"/>
</dbReference>
<evidence type="ECO:0000259" key="5">
    <source>
        <dbReference type="PROSITE" id="PS50043"/>
    </source>
</evidence>
<reference evidence="8" key="1">
    <citation type="submission" date="2015-06" db="EMBL/GenBank/DDBJ databases">
        <title>Complete genome sequence and metabolic analysis of phthalate degradation pathway in Gordonia sp. QH-11.</title>
        <authorList>
            <person name="Jin D."/>
            <person name="Kong X."/>
            <person name="Bai Z."/>
        </authorList>
    </citation>
    <scope>NUCLEOTIDE SEQUENCE [LARGE SCALE GENOMIC DNA]</scope>
    <source>
        <strain evidence="8">QH-11</strain>
    </source>
</reference>
<keyword evidence="1" id="KW-0805">Transcription regulation</keyword>
<dbReference type="KEGG" id="goq:ACH46_10975"/>
<dbReference type="PROSITE" id="PS50043">
    <property type="entry name" value="HTH_LUXR_2"/>
    <property type="match status" value="1"/>
</dbReference>
<keyword evidence="2" id="KW-0238">DNA-binding</keyword>
<feature type="modified residue" description="4-aspartylphosphate" evidence="4">
    <location>
        <position position="55"/>
    </location>
</feature>
<dbReference type="SMART" id="SM00421">
    <property type="entry name" value="HTH_LUXR"/>
    <property type="match status" value="1"/>
</dbReference>
<evidence type="ECO:0000256" key="3">
    <source>
        <dbReference type="ARBA" id="ARBA00023163"/>
    </source>
</evidence>
<evidence type="ECO:0000256" key="2">
    <source>
        <dbReference type="ARBA" id="ARBA00023125"/>
    </source>
</evidence>